<evidence type="ECO:0000256" key="1">
    <source>
        <dbReference type="ARBA" id="ARBA00005964"/>
    </source>
</evidence>
<evidence type="ECO:0000256" key="6">
    <source>
        <dbReference type="RuleBase" id="RU361235"/>
    </source>
</evidence>
<evidence type="ECO:0000313" key="9">
    <source>
        <dbReference type="Proteomes" id="UP000682892"/>
    </source>
</evidence>
<dbReference type="SUPFAM" id="SSF53474">
    <property type="entry name" value="alpha/beta-Hydrolases"/>
    <property type="match status" value="1"/>
</dbReference>
<keyword evidence="4" id="KW-1015">Disulfide bond</keyword>
<dbReference type="InterPro" id="IPR002018">
    <property type="entry name" value="CarbesteraseB"/>
</dbReference>
<reference evidence="8" key="3">
    <citation type="submission" date="2012-09" db="EMBL/GenBank/DDBJ databases">
        <authorList>
            <consortium name="VectorBase"/>
        </authorList>
    </citation>
    <scope>NUCLEOTIDE SEQUENCE</scope>
    <source>
        <strain evidence="8">Liverpool</strain>
    </source>
</reference>
<proteinExistence type="inferred from homology"/>
<comment type="similarity">
    <text evidence="1 6">Belongs to the type-B carboxylesterase/lipase family.</text>
</comment>
<dbReference type="AlphaFoldDB" id="A0A1S4F8Q7"/>
<gene>
    <name evidence="8" type="ORF">AaeL_AAEL004724</name>
</gene>
<feature type="non-terminal residue" evidence="8">
    <location>
        <position position="590"/>
    </location>
</feature>
<reference evidence="8" key="2">
    <citation type="journal article" date="2007" name="Science">
        <title>Genome sequence of Aedes aegypti, a major arbovirus vector.</title>
        <authorList>
            <person name="Nene V."/>
            <person name="Wortman J.R."/>
            <person name="Lawson D."/>
            <person name="Haas B."/>
            <person name="Kodira C."/>
            <person name="Tu Z.J."/>
            <person name="Loftus B."/>
            <person name="Xi Z."/>
            <person name="Megy K."/>
            <person name="Grabherr M."/>
            <person name="Ren Q."/>
            <person name="Zdobnov E.M."/>
            <person name="Lobo N.F."/>
            <person name="Campbell K.S."/>
            <person name="Brown S.E."/>
            <person name="Bonaldo M.F."/>
            <person name="Zhu J."/>
            <person name="Sinkins S.P."/>
            <person name="Hogenkamp D.G."/>
            <person name="Amedeo P."/>
            <person name="Arensburger P."/>
            <person name="Atkinson P.W."/>
            <person name="Bidwell S."/>
            <person name="Biedler J."/>
            <person name="Birney E."/>
            <person name="Bruggner R.V."/>
            <person name="Costas J."/>
            <person name="Coy M.R."/>
            <person name="Crabtree J."/>
            <person name="Crawford M."/>
            <person name="Debruyn B."/>
            <person name="Decaprio D."/>
            <person name="Eiglmeier K."/>
            <person name="Eisenstadt E."/>
            <person name="El-Dorry H."/>
            <person name="Gelbart W.M."/>
            <person name="Gomes S.L."/>
            <person name="Hammond M."/>
            <person name="Hannick L.I."/>
            <person name="Hogan J.R."/>
            <person name="Holmes M.H."/>
            <person name="Jaffe D."/>
            <person name="Johnston J.S."/>
            <person name="Kennedy R.C."/>
            <person name="Koo H."/>
            <person name="Kravitz S."/>
            <person name="Kriventseva E.V."/>
            <person name="Kulp D."/>
            <person name="Labutti K."/>
            <person name="Lee E."/>
            <person name="Li S."/>
            <person name="Lovin D.D."/>
            <person name="Mao C."/>
            <person name="Mauceli E."/>
            <person name="Menck C.F."/>
            <person name="Miller J.R."/>
            <person name="Montgomery P."/>
            <person name="Mori A."/>
            <person name="Nascimento A.L."/>
            <person name="Naveira H.F."/>
            <person name="Nusbaum C."/>
            <person name="O'leary S."/>
            <person name="Orvis J."/>
            <person name="Pertea M."/>
            <person name="Quesneville H."/>
            <person name="Reidenbach K.R."/>
            <person name="Rogers Y.H."/>
            <person name="Roth C.W."/>
            <person name="Schneider J.R."/>
            <person name="Schatz M."/>
            <person name="Shumway M."/>
            <person name="Stanke M."/>
            <person name="Stinson E.O."/>
            <person name="Tubio J.M."/>
            <person name="Vanzee J.P."/>
            <person name="Verjovski-Almeida S."/>
            <person name="Werner D."/>
            <person name="White O."/>
            <person name="Wyder S."/>
            <person name="Zeng Q."/>
            <person name="Zhao Q."/>
            <person name="Zhao Y."/>
            <person name="Hill C.A."/>
            <person name="Raikhel A.S."/>
            <person name="Soares M.B."/>
            <person name="Knudson D.L."/>
            <person name="Lee N.H."/>
            <person name="Galagan J."/>
            <person name="Salzberg S.L."/>
            <person name="Paulsen I.T."/>
            <person name="Dimopoulos G."/>
            <person name="Collins F.H."/>
            <person name="Birren B."/>
            <person name="Fraser-Liggett C.M."/>
            <person name="Severson D.W."/>
        </authorList>
    </citation>
    <scope>NUCLEOTIDE SEQUENCE [LARGE SCALE GENOMIC DNA]</scope>
    <source>
        <strain evidence="8">Liverpool</strain>
    </source>
</reference>
<dbReference type="Proteomes" id="UP000682892">
    <property type="component" value="Chromosome 2"/>
</dbReference>
<feature type="domain" description="Carboxylesterase type B" evidence="7">
    <location>
        <begin position="40"/>
        <end position="535"/>
    </location>
</feature>
<keyword evidence="3 6" id="KW-0378">Hydrolase</keyword>
<feature type="signal peptide" evidence="6">
    <location>
        <begin position="1"/>
        <end position="22"/>
    </location>
</feature>
<dbReference type="Gene3D" id="3.40.50.1820">
    <property type="entry name" value="alpha/beta hydrolase"/>
    <property type="match status" value="1"/>
</dbReference>
<feature type="chain" id="PRO_5036518520" description="Carboxylic ester hydrolase" evidence="6">
    <location>
        <begin position="23"/>
        <end position="590"/>
    </location>
</feature>
<keyword evidence="5" id="KW-0325">Glycoprotein</keyword>
<dbReference type="GO" id="GO:0052689">
    <property type="term" value="F:carboxylic ester hydrolase activity"/>
    <property type="evidence" value="ECO:0007669"/>
    <property type="project" value="UniProtKB-KW"/>
</dbReference>
<name>A0A1S4F8Q7_AEDAE</name>
<keyword evidence="2" id="KW-0719">Serine esterase</keyword>
<accession>A0A1S4F8Q7</accession>
<evidence type="ECO:0000256" key="3">
    <source>
        <dbReference type="ARBA" id="ARBA00022801"/>
    </source>
</evidence>
<dbReference type="Pfam" id="PF00135">
    <property type="entry name" value="COesterase"/>
    <property type="match status" value="1"/>
</dbReference>
<sequence length="590" mass="67472">MRAPQLPLLMFFFLGLTGTSLGSDSTSCVVKFHGATYGEGIYDDTFTGVPFCSYLGVRYAEAPVGPLRFKNTVLRHPSGFENYTAMGKICPQENDIYNFTEVQGDEDCLFMNIYAPQIPGGKKYPVVVYVHGGTFMVGSSQENVGNGVDLLINSGVLVVSVNYRLSVLGFLRYPEFNISGNFGLKDQRAALQWVQRYIKYFGGDPNRVTLMGQSAGAGSVTYHLYSEGSRNLFQRLVALSGSLLSPWALNHDSLNIGEQLIANYNVSNLEDLQQINFKHFVERNESFDTFGFFTMFYPGFIPSIEDPNDPEAFITALPQELVKQKPVNQVPILMGHTSTEFELLLFYANFLYIGDNFPNNEDDSLNQNITKLINHKVKLAKDPNFYRKLANVANLKYPIKRLLQHLCEHLDDSTPIYYFDFEFDGRFGFYKNHFYATRTNGSRYGAVHGDDLGYIFSPYVIEEALANRTEFRREWKVHERTVELVTNFAKYGDPTPKRSKLSHVRWPAYNRNGTEPKHYLHIDETFEIREDRDAENEYFQLWEPIYQCVYYYDCDALDAMVEEVKQLEVEGQVLLDVVDESMNMIGNEES</sequence>
<dbReference type="PANTHER" id="PTHR43142:SF1">
    <property type="entry name" value="CARBOXYLIC ESTER HYDROLASE"/>
    <property type="match status" value="1"/>
</dbReference>
<evidence type="ECO:0000256" key="2">
    <source>
        <dbReference type="ARBA" id="ARBA00022487"/>
    </source>
</evidence>
<evidence type="ECO:0000256" key="5">
    <source>
        <dbReference type="ARBA" id="ARBA00023180"/>
    </source>
</evidence>
<evidence type="ECO:0000313" key="8">
    <source>
        <dbReference type="EMBL" id="EAT43858.1"/>
    </source>
</evidence>
<dbReference type="EC" id="3.1.1.-" evidence="6"/>
<dbReference type="EMBL" id="CH477313">
    <property type="protein sequence ID" value="EAT43858.1"/>
    <property type="molecule type" value="Genomic_DNA"/>
</dbReference>
<dbReference type="InterPro" id="IPR019826">
    <property type="entry name" value="Carboxylesterase_B_AS"/>
</dbReference>
<dbReference type="InterPro" id="IPR029058">
    <property type="entry name" value="AB_hydrolase_fold"/>
</dbReference>
<dbReference type="PROSITE" id="PS00122">
    <property type="entry name" value="CARBOXYLESTERASE_B_1"/>
    <property type="match status" value="1"/>
</dbReference>
<dbReference type="OrthoDB" id="19653at2759"/>
<keyword evidence="6" id="KW-0732">Signal</keyword>
<dbReference type="OMA" id="FAFSSMF"/>
<organism evidence="8 9">
    <name type="scientific">Aedes aegypti</name>
    <name type="common">Yellowfever mosquito</name>
    <name type="synonym">Culex aegypti</name>
    <dbReference type="NCBI Taxonomy" id="7159"/>
    <lineage>
        <taxon>Eukaryota</taxon>
        <taxon>Metazoa</taxon>
        <taxon>Ecdysozoa</taxon>
        <taxon>Arthropoda</taxon>
        <taxon>Hexapoda</taxon>
        <taxon>Insecta</taxon>
        <taxon>Pterygota</taxon>
        <taxon>Neoptera</taxon>
        <taxon>Endopterygota</taxon>
        <taxon>Diptera</taxon>
        <taxon>Nematocera</taxon>
        <taxon>Culicoidea</taxon>
        <taxon>Culicidae</taxon>
        <taxon>Culicinae</taxon>
        <taxon>Aedini</taxon>
        <taxon>Aedes</taxon>
        <taxon>Stegomyia</taxon>
    </lineage>
</organism>
<dbReference type="PANTHER" id="PTHR43142">
    <property type="entry name" value="CARBOXYLIC ESTER HYDROLASE"/>
    <property type="match status" value="1"/>
</dbReference>
<evidence type="ECO:0000259" key="7">
    <source>
        <dbReference type="Pfam" id="PF00135"/>
    </source>
</evidence>
<dbReference type="KEGG" id="aag:5565319"/>
<evidence type="ECO:0000256" key="4">
    <source>
        <dbReference type="ARBA" id="ARBA00023157"/>
    </source>
</evidence>
<protein>
    <recommendedName>
        <fullName evidence="6">Carboxylic ester hydrolase</fullName>
        <ecNumber evidence="6">3.1.1.-</ecNumber>
    </recommendedName>
</protein>
<reference evidence="8" key="1">
    <citation type="submission" date="2005-10" db="EMBL/GenBank/DDBJ databases">
        <authorList>
            <person name="Loftus B.J."/>
            <person name="Nene V.M."/>
            <person name="Hannick L.I."/>
            <person name="Bidwell S."/>
            <person name="Haas B."/>
            <person name="Amedeo P."/>
            <person name="Orvis J."/>
            <person name="Wortman J.R."/>
            <person name="White O.R."/>
            <person name="Salzberg S."/>
            <person name="Shumway M."/>
            <person name="Koo H."/>
            <person name="Zhao Y."/>
            <person name="Holmes M."/>
            <person name="Miller J."/>
            <person name="Schatz M."/>
            <person name="Pop M."/>
            <person name="Pai G."/>
            <person name="Utterback T."/>
            <person name="Rogers Y.-H."/>
            <person name="Kravitz S."/>
            <person name="Fraser C.M."/>
        </authorList>
    </citation>
    <scope>NUCLEOTIDE SEQUENCE</scope>
    <source>
        <strain evidence="8">Liverpool</strain>
    </source>
</reference>